<dbReference type="NCBIfam" id="TIGR02453">
    <property type="entry name" value="TIGR02453 family protein"/>
    <property type="match status" value="1"/>
</dbReference>
<evidence type="ECO:0000313" key="1">
    <source>
        <dbReference type="EMBL" id="PSR56908.1"/>
    </source>
</evidence>
<proteinExistence type="predicted"/>
<gene>
    <name evidence="1" type="ORF">AHMF7605_27130</name>
</gene>
<protein>
    <submittedName>
        <fullName evidence="1">TIGR02453 family protein</fullName>
    </submittedName>
</protein>
<dbReference type="Pfam" id="PF09365">
    <property type="entry name" value="DUF2461"/>
    <property type="match status" value="1"/>
</dbReference>
<dbReference type="PANTHER" id="PTHR36452">
    <property type="entry name" value="CHROMOSOME 12, WHOLE GENOME SHOTGUN SEQUENCE"/>
    <property type="match status" value="1"/>
</dbReference>
<accession>A0A2T2YN31</accession>
<dbReference type="PIRSF" id="PIRSF028451">
    <property type="entry name" value="UCP028451"/>
    <property type="match status" value="1"/>
</dbReference>
<dbReference type="EMBL" id="PYFT01000001">
    <property type="protein sequence ID" value="PSR56908.1"/>
    <property type="molecule type" value="Genomic_DNA"/>
</dbReference>
<dbReference type="RefSeq" id="WP_106933079.1">
    <property type="nucleotide sequence ID" value="NZ_PYFT01000001.1"/>
</dbReference>
<organism evidence="1 2">
    <name type="scientific">Adhaeribacter arboris</name>
    <dbReference type="NCBI Taxonomy" id="2072846"/>
    <lineage>
        <taxon>Bacteria</taxon>
        <taxon>Pseudomonadati</taxon>
        <taxon>Bacteroidota</taxon>
        <taxon>Cytophagia</taxon>
        <taxon>Cytophagales</taxon>
        <taxon>Hymenobacteraceae</taxon>
        <taxon>Adhaeribacter</taxon>
    </lineage>
</organism>
<sequence length="232" mass="26715">MNTHFQADTLPFITDLKNNNDRNWFQENKKRYDLAREDFLSFVAEWIKGIASFDESVADQKANEIVFRIYRDVRFSNDKRPYKDHFGAYLAPGGRKSVYPGYYFHLSPGNQSFMGGGLWMPPANHLKAVRQEIDYNFQEFLHIVQGTSFTNCFGQELAGEKLKTSPKGYDATNPALDYLKYKSWVATHSLQDQQLLQPDLLANCLKIAEALKPLKDFLMHPMLEISGGTERD</sequence>
<comment type="caution">
    <text evidence="1">The sequence shown here is derived from an EMBL/GenBank/DDBJ whole genome shotgun (WGS) entry which is preliminary data.</text>
</comment>
<reference evidence="1 2" key="1">
    <citation type="submission" date="2018-03" db="EMBL/GenBank/DDBJ databases">
        <title>Adhaeribacter sp. HMF7605 Genome sequencing and assembly.</title>
        <authorList>
            <person name="Kang H."/>
            <person name="Kang J."/>
            <person name="Cha I."/>
            <person name="Kim H."/>
            <person name="Joh K."/>
        </authorList>
    </citation>
    <scope>NUCLEOTIDE SEQUENCE [LARGE SCALE GENOMIC DNA]</scope>
    <source>
        <strain evidence="1 2">HMF7605</strain>
    </source>
</reference>
<dbReference type="AlphaFoldDB" id="A0A2T2YN31"/>
<evidence type="ECO:0000313" key="2">
    <source>
        <dbReference type="Proteomes" id="UP000240357"/>
    </source>
</evidence>
<dbReference type="PANTHER" id="PTHR36452:SF1">
    <property type="entry name" value="DUF2461 DOMAIN-CONTAINING PROTEIN"/>
    <property type="match status" value="1"/>
</dbReference>
<name>A0A2T2YN31_9BACT</name>
<dbReference type="InterPro" id="IPR015996">
    <property type="entry name" value="UCP028451"/>
</dbReference>
<dbReference type="Proteomes" id="UP000240357">
    <property type="component" value="Unassembled WGS sequence"/>
</dbReference>
<dbReference type="OrthoDB" id="9794241at2"/>
<keyword evidence="2" id="KW-1185">Reference proteome</keyword>
<dbReference type="InterPro" id="IPR012808">
    <property type="entry name" value="CHP02453"/>
</dbReference>